<dbReference type="PROSITE" id="PS00211">
    <property type="entry name" value="ABC_TRANSPORTER_1"/>
    <property type="match status" value="1"/>
</dbReference>
<evidence type="ECO:0000256" key="3">
    <source>
        <dbReference type="ARBA" id="ARBA00022989"/>
    </source>
</evidence>
<sequence length="579" mass="60913">MWWQTKRQWGVLVGAVIVGIIGAVCQAAVPFVLGRAIDGGLEHGLSPSLLRWCLILAGIGAVSLFTGAFGHRLDVVNWLRASLNTSQLIGHHVTRTGSAITRELPTGEVVATVASDALRLGEIYAQAARLLGGIVTYILVAVVLLQSSVSLGVAVLIGLPVVAGVLALLVRPLQRRQALQREAAGRLTTLGADTVSGLRILRGIGGEEVFAGRYREQSQKVRAAGTAVAQTQSTLDALQTLLPGLFLAGVVWYGAHLALAGEITPGQLVTFYGYAAYLTQPLRAATQAVQSGTRAVVASRKVIKVLQVTHDVPDTGTETAPPAGSELVDSDSGLVAHPGQLLAVVSADPDASAEILARMARQHDRVEPGEQAGSVDQDDQAEQAGEVRWGERRLTDVPLAQVRERIVLSEATPALFTGPLTEELDTREQADRADLEAALATSDAGDVLDSIPDGLDGTMTEKGRSLSGGQRQRVSLARALLTEAEILLLVEPTSAVDAHTEARIAGNLTRARAGRTTVVVSASPLVLDQVDEVAFVSGGRVEVRGGHRDLLEMAEAGHPGALAYRNVVSRATAEQEVAR</sequence>
<accession>A0ABY2E9M4</accession>
<feature type="transmembrane region" description="Helical" evidence="6">
    <location>
        <begin position="9"/>
        <end position="29"/>
    </location>
</feature>
<evidence type="ECO:0000313" key="10">
    <source>
        <dbReference type="Proteomes" id="UP000504882"/>
    </source>
</evidence>
<dbReference type="GO" id="GO:0005524">
    <property type="term" value="F:ATP binding"/>
    <property type="evidence" value="ECO:0007669"/>
    <property type="project" value="UniProtKB-KW"/>
</dbReference>
<dbReference type="Proteomes" id="UP000504882">
    <property type="component" value="Unassembled WGS sequence"/>
</dbReference>
<dbReference type="PANTHER" id="PTHR43394">
    <property type="entry name" value="ATP-DEPENDENT PERMEASE MDL1, MITOCHONDRIAL"/>
    <property type="match status" value="1"/>
</dbReference>
<dbReference type="Gene3D" id="1.20.1560.10">
    <property type="entry name" value="ABC transporter type 1, transmembrane domain"/>
    <property type="match status" value="1"/>
</dbReference>
<feature type="transmembrane region" description="Helical" evidence="6">
    <location>
        <begin position="49"/>
        <end position="70"/>
    </location>
</feature>
<dbReference type="SUPFAM" id="SSF90123">
    <property type="entry name" value="ABC transporter transmembrane region"/>
    <property type="match status" value="1"/>
</dbReference>
<dbReference type="SUPFAM" id="SSF52540">
    <property type="entry name" value="P-loop containing nucleoside triphosphate hydrolases"/>
    <property type="match status" value="1"/>
</dbReference>
<proteinExistence type="predicted"/>
<feature type="region of interest" description="Disordered" evidence="5">
    <location>
        <begin position="360"/>
        <end position="388"/>
    </location>
</feature>
<evidence type="ECO:0000313" key="9">
    <source>
        <dbReference type="EMBL" id="TDE97692.1"/>
    </source>
</evidence>
<evidence type="ECO:0000256" key="4">
    <source>
        <dbReference type="ARBA" id="ARBA00023136"/>
    </source>
</evidence>
<dbReference type="Pfam" id="PF00664">
    <property type="entry name" value="ABC_membrane"/>
    <property type="match status" value="1"/>
</dbReference>
<dbReference type="InterPro" id="IPR027417">
    <property type="entry name" value="P-loop_NTPase"/>
</dbReference>
<dbReference type="PROSITE" id="PS50893">
    <property type="entry name" value="ABC_TRANSPORTER_2"/>
    <property type="match status" value="1"/>
</dbReference>
<evidence type="ECO:0000259" key="8">
    <source>
        <dbReference type="PROSITE" id="PS50929"/>
    </source>
</evidence>
<dbReference type="PANTHER" id="PTHR43394:SF1">
    <property type="entry name" value="ATP-BINDING CASSETTE SUB-FAMILY B MEMBER 10, MITOCHONDRIAL"/>
    <property type="match status" value="1"/>
</dbReference>
<keyword evidence="2 6" id="KW-0812">Transmembrane</keyword>
<evidence type="ECO:0000256" key="5">
    <source>
        <dbReference type="SAM" id="MobiDB-lite"/>
    </source>
</evidence>
<dbReference type="InterPro" id="IPR039421">
    <property type="entry name" value="Type_1_exporter"/>
</dbReference>
<feature type="domain" description="ABC transporter" evidence="7">
    <location>
        <begin position="303"/>
        <end position="563"/>
    </location>
</feature>
<dbReference type="PROSITE" id="PS50929">
    <property type="entry name" value="ABC_TM1F"/>
    <property type="match status" value="1"/>
</dbReference>
<feature type="transmembrane region" description="Helical" evidence="6">
    <location>
        <begin position="127"/>
        <end position="145"/>
    </location>
</feature>
<keyword evidence="10" id="KW-1185">Reference proteome</keyword>
<protein>
    <submittedName>
        <fullName evidence="9">ABC transporter ATP-binding protein</fullName>
    </submittedName>
</protein>
<evidence type="ECO:0000256" key="6">
    <source>
        <dbReference type="SAM" id="Phobius"/>
    </source>
</evidence>
<evidence type="ECO:0000256" key="2">
    <source>
        <dbReference type="ARBA" id="ARBA00022692"/>
    </source>
</evidence>
<dbReference type="EMBL" id="SMNA01000002">
    <property type="protein sequence ID" value="TDE97692.1"/>
    <property type="molecule type" value="Genomic_DNA"/>
</dbReference>
<keyword evidence="4 6" id="KW-0472">Membrane</keyword>
<evidence type="ECO:0000256" key="1">
    <source>
        <dbReference type="ARBA" id="ARBA00004651"/>
    </source>
</evidence>
<keyword evidence="9" id="KW-0547">Nucleotide-binding</keyword>
<dbReference type="CDD" id="cd07346">
    <property type="entry name" value="ABC_6TM_exporters"/>
    <property type="match status" value="1"/>
</dbReference>
<keyword evidence="9" id="KW-0067">ATP-binding</keyword>
<dbReference type="Gene3D" id="3.40.50.300">
    <property type="entry name" value="P-loop containing nucleotide triphosphate hydrolases"/>
    <property type="match status" value="1"/>
</dbReference>
<keyword evidence="3 6" id="KW-1133">Transmembrane helix</keyword>
<name>A0ABY2E9M4_9MICO</name>
<organism evidence="9 10">
    <name type="scientific">Occultella glacieicola</name>
    <dbReference type="NCBI Taxonomy" id="2518684"/>
    <lineage>
        <taxon>Bacteria</taxon>
        <taxon>Bacillati</taxon>
        <taxon>Actinomycetota</taxon>
        <taxon>Actinomycetes</taxon>
        <taxon>Micrococcales</taxon>
        <taxon>Ruaniaceae</taxon>
        <taxon>Occultella</taxon>
    </lineage>
</organism>
<dbReference type="InterPro" id="IPR003439">
    <property type="entry name" value="ABC_transporter-like_ATP-bd"/>
</dbReference>
<gene>
    <name evidence="9" type="ORF">EXU48_05340</name>
</gene>
<evidence type="ECO:0000259" key="7">
    <source>
        <dbReference type="PROSITE" id="PS50893"/>
    </source>
</evidence>
<comment type="caution">
    <text evidence="9">The sequence shown here is derived from an EMBL/GenBank/DDBJ whole genome shotgun (WGS) entry which is preliminary data.</text>
</comment>
<reference evidence="9 10" key="1">
    <citation type="submission" date="2019-03" db="EMBL/GenBank/DDBJ databases">
        <title>Genomic features of bacteria from cold environments.</title>
        <authorList>
            <person name="Shen L."/>
        </authorList>
    </citation>
    <scope>NUCLEOTIDE SEQUENCE [LARGE SCALE GENOMIC DNA]</scope>
    <source>
        <strain evidence="10">T3246-1</strain>
    </source>
</reference>
<feature type="domain" description="ABC transmembrane type-1" evidence="8">
    <location>
        <begin position="13"/>
        <end position="294"/>
    </location>
</feature>
<dbReference type="InterPro" id="IPR011527">
    <property type="entry name" value="ABC1_TM_dom"/>
</dbReference>
<dbReference type="Pfam" id="PF00005">
    <property type="entry name" value="ABC_tran"/>
    <property type="match status" value="1"/>
</dbReference>
<comment type="subcellular location">
    <subcellularLocation>
        <location evidence="1">Cell membrane</location>
        <topology evidence="1">Multi-pass membrane protein</topology>
    </subcellularLocation>
</comment>
<dbReference type="InterPro" id="IPR036640">
    <property type="entry name" value="ABC1_TM_sf"/>
</dbReference>
<dbReference type="InterPro" id="IPR017871">
    <property type="entry name" value="ABC_transporter-like_CS"/>
</dbReference>
<feature type="transmembrane region" description="Helical" evidence="6">
    <location>
        <begin position="151"/>
        <end position="170"/>
    </location>
</feature>